<gene>
    <name evidence="3" type="ORF">ASPCADRAFT_204489</name>
</gene>
<dbReference type="OrthoDB" id="5425637at2759"/>
<keyword evidence="2" id="KW-0732">Signal</keyword>
<reference evidence="4" key="1">
    <citation type="journal article" date="2017" name="Genome Biol.">
        <title>Comparative genomics reveals high biological diversity and specific adaptations in the industrially and medically important fungal genus Aspergillus.</title>
        <authorList>
            <person name="de Vries R.P."/>
            <person name="Riley R."/>
            <person name="Wiebenga A."/>
            <person name="Aguilar-Osorio G."/>
            <person name="Amillis S."/>
            <person name="Uchima C.A."/>
            <person name="Anderluh G."/>
            <person name="Asadollahi M."/>
            <person name="Askin M."/>
            <person name="Barry K."/>
            <person name="Battaglia E."/>
            <person name="Bayram O."/>
            <person name="Benocci T."/>
            <person name="Braus-Stromeyer S.A."/>
            <person name="Caldana C."/>
            <person name="Canovas D."/>
            <person name="Cerqueira G.C."/>
            <person name="Chen F."/>
            <person name="Chen W."/>
            <person name="Choi C."/>
            <person name="Clum A."/>
            <person name="Dos Santos R.A."/>
            <person name="Damasio A.R."/>
            <person name="Diallinas G."/>
            <person name="Emri T."/>
            <person name="Fekete E."/>
            <person name="Flipphi M."/>
            <person name="Freyberg S."/>
            <person name="Gallo A."/>
            <person name="Gournas C."/>
            <person name="Habgood R."/>
            <person name="Hainaut M."/>
            <person name="Harispe M.L."/>
            <person name="Henrissat B."/>
            <person name="Hilden K.S."/>
            <person name="Hope R."/>
            <person name="Hossain A."/>
            <person name="Karabika E."/>
            <person name="Karaffa L."/>
            <person name="Karanyi Z."/>
            <person name="Krasevec N."/>
            <person name="Kuo A."/>
            <person name="Kusch H."/>
            <person name="LaButti K."/>
            <person name="Lagendijk E.L."/>
            <person name="Lapidus A."/>
            <person name="Levasseur A."/>
            <person name="Lindquist E."/>
            <person name="Lipzen A."/>
            <person name="Logrieco A.F."/>
            <person name="MacCabe A."/>
            <person name="Maekelae M.R."/>
            <person name="Malavazi I."/>
            <person name="Melin P."/>
            <person name="Meyer V."/>
            <person name="Mielnichuk N."/>
            <person name="Miskei M."/>
            <person name="Molnar A.P."/>
            <person name="Mule G."/>
            <person name="Ngan C.Y."/>
            <person name="Orejas M."/>
            <person name="Orosz E."/>
            <person name="Ouedraogo J.P."/>
            <person name="Overkamp K.M."/>
            <person name="Park H.-S."/>
            <person name="Perrone G."/>
            <person name="Piumi F."/>
            <person name="Punt P.J."/>
            <person name="Ram A.F."/>
            <person name="Ramon A."/>
            <person name="Rauscher S."/>
            <person name="Record E."/>
            <person name="Riano-Pachon D.M."/>
            <person name="Robert V."/>
            <person name="Roehrig J."/>
            <person name="Ruller R."/>
            <person name="Salamov A."/>
            <person name="Salih N.S."/>
            <person name="Samson R.A."/>
            <person name="Sandor E."/>
            <person name="Sanguinetti M."/>
            <person name="Schuetze T."/>
            <person name="Sepcic K."/>
            <person name="Shelest E."/>
            <person name="Sherlock G."/>
            <person name="Sophianopoulou V."/>
            <person name="Squina F.M."/>
            <person name="Sun H."/>
            <person name="Susca A."/>
            <person name="Todd R.B."/>
            <person name="Tsang A."/>
            <person name="Unkles S.E."/>
            <person name="van de Wiele N."/>
            <person name="van Rossen-Uffink D."/>
            <person name="Oliveira J.V."/>
            <person name="Vesth T.C."/>
            <person name="Visser J."/>
            <person name="Yu J.-H."/>
            <person name="Zhou M."/>
            <person name="Andersen M.R."/>
            <person name="Archer D.B."/>
            <person name="Baker S.E."/>
            <person name="Benoit I."/>
            <person name="Brakhage A.A."/>
            <person name="Braus G.H."/>
            <person name="Fischer R."/>
            <person name="Frisvad J.C."/>
            <person name="Goldman G.H."/>
            <person name="Houbraken J."/>
            <person name="Oakley B."/>
            <person name="Pocsi I."/>
            <person name="Scazzocchio C."/>
            <person name="Seiboth B."/>
            <person name="vanKuyk P.A."/>
            <person name="Wortman J."/>
            <person name="Dyer P.S."/>
            <person name="Grigoriev I.V."/>
        </authorList>
    </citation>
    <scope>NUCLEOTIDE SEQUENCE [LARGE SCALE GENOMIC DNA]</scope>
    <source>
        <strain evidence="4">ITEM 5010</strain>
    </source>
</reference>
<evidence type="ECO:0000256" key="2">
    <source>
        <dbReference type="SAM" id="SignalP"/>
    </source>
</evidence>
<proteinExistence type="predicted"/>
<feature type="non-terminal residue" evidence="3">
    <location>
        <position position="95"/>
    </location>
</feature>
<evidence type="ECO:0000313" key="3">
    <source>
        <dbReference type="EMBL" id="OOF98759.1"/>
    </source>
</evidence>
<feature type="chain" id="PRO_5010372601" description="Mid2 domain-containing protein" evidence="2">
    <location>
        <begin position="21"/>
        <end position="95"/>
    </location>
</feature>
<name>A0A1R3RW95_ASPC5</name>
<keyword evidence="1" id="KW-1133">Transmembrane helix</keyword>
<dbReference type="EMBL" id="KV907495">
    <property type="protein sequence ID" value="OOF98759.1"/>
    <property type="molecule type" value="Genomic_DNA"/>
</dbReference>
<keyword evidence="4" id="KW-1185">Reference proteome</keyword>
<dbReference type="AlphaFoldDB" id="A0A1R3RW95"/>
<evidence type="ECO:0000313" key="4">
    <source>
        <dbReference type="Proteomes" id="UP000188318"/>
    </source>
</evidence>
<sequence length="95" mass="10147">MHWSYLFWLTVVALSTPAVAQGVLNSVDSQDGSGESESLSTTHSVSSKGMIILCTIVAVVVLIGVLFTAAFITAKKRRLKTRETVSFTDSTDGPL</sequence>
<organism evidence="3 4">
    <name type="scientific">Aspergillus carbonarius (strain ITEM 5010)</name>
    <dbReference type="NCBI Taxonomy" id="602072"/>
    <lineage>
        <taxon>Eukaryota</taxon>
        <taxon>Fungi</taxon>
        <taxon>Dikarya</taxon>
        <taxon>Ascomycota</taxon>
        <taxon>Pezizomycotina</taxon>
        <taxon>Eurotiomycetes</taxon>
        <taxon>Eurotiomycetidae</taxon>
        <taxon>Eurotiales</taxon>
        <taxon>Aspergillaceae</taxon>
        <taxon>Aspergillus</taxon>
        <taxon>Aspergillus subgen. Circumdati</taxon>
    </lineage>
</organism>
<protein>
    <recommendedName>
        <fullName evidence="5">Mid2 domain-containing protein</fullName>
    </recommendedName>
</protein>
<keyword evidence="1" id="KW-0812">Transmembrane</keyword>
<accession>A0A1R3RW95</accession>
<evidence type="ECO:0000256" key="1">
    <source>
        <dbReference type="SAM" id="Phobius"/>
    </source>
</evidence>
<feature type="signal peptide" evidence="2">
    <location>
        <begin position="1"/>
        <end position="20"/>
    </location>
</feature>
<feature type="transmembrane region" description="Helical" evidence="1">
    <location>
        <begin position="50"/>
        <end position="72"/>
    </location>
</feature>
<dbReference type="VEuPathDB" id="FungiDB:ASPCADRAFT_204489"/>
<dbReference type="Proteomes" id="UP000188318">
    <property type="component" value="Unassembled WGS sequence"/>
</dbReference>
<keyword evidence="1" id="KW-0472">Membrane</keyword>
<evidence type="ECO:0008006" key="5">
    <source>
        <dbReference type="Google" id="ProtNLM"/>
    </source>
</evidence>